<feature type="repeat" description="WD" evidence="3">
    <location>
        <begin position="938"/>
        <end position="964"/>
    </location>
</feature>
<dbReference type="InterPro" id="IPR036322">
    <property type="entry name" value="WD40_repeat_dom_sf"/>
</dbReference>
<dbReference type="Gene3D" id="2.130.10.10">
    <property type="entry name" value="YVTN repeat-like/Quinoprotein amine dehydrogenase"/>
    <property type="match status" value="3"/>
</dbReference>
<accession>A0A8E2F0A8</accession>
<dbReference type="EMBL" id="KV749717">
    <property type="protein sequence ID" value="OCL08091.1"/>
    <property type="molecule type" value="Genomic_DNA"/>
</dbReference>
<dbReference type="PROSITE" id="PS50837">
    <property type="entry name" value="NACHT"/>
    <property type="match status" value="1"/>
</dbReference>
<dbReference type="Pfam" id="PF17111">
    <property type="entry name" value="PigL_N"/>
    <property type="match status" value="1"/>
</dbReference>
<feature type="repeat" description="WD" evidence="3">
    <location>
        <begin position="805"/>
        <end position="838"/>
    </location>
</feature>
<dbReference type="InterPro" id="IPR015943">
    <property type="entry name" value="WD40/YVTN_repeat-like_dom_sf"/>
</dbReference>
<dbReference type="InterPro" id="IPR019775">
    <property type="entry name" value="WD40_repeat_CS"/>
</dbReference>
<feature type="repeat" description="WD" evidence="3">
    <location>
        <begin position="1013"/>
        <end position="1054"/>
    </location>
</feature>
<proteinExistence type="predicted"/>
<evidence type="ECO:0000256" key="2">
    <source>
        <dbReference type="ARBA" id="ARBA00022737"/>
    </source>
</evidence>
<evidence type="ECO:0000256" key="4">
    <source>
        <dbReference type="SAM" id="Coils"/>
    </source>
</evidence>
<dbReference type="SUPFAM" id="SSF50978">
    <property type="entry name" value="WD40 repeat-like"/>
    <property type="match status" value="2"/>
</dbReference>
<keyword evidence="4" id="KW-0175">Coiled coil</keyword>
<protein>
    <submittedName>
        <fullName evidence="6">Vegetative incompatibility protein HET-E-1</fullName>
    </submittedName>
</protein>
<sequence>MTGIGEAASIIAVVQLADRIICLCGEYTLAVRGAKEYIERLTSEVKALKRVLESADKMTRIGETKLYTSESVLEVLAGSIKECNSTLSQLEIQLSPRRGRKLMKSFGMRLMWPFKSKDVAEIIEGLNRHKATITLALNLDQTKNFNLAEQDRQIDKLPLRWSENPQLACIFWLRGMAGTGKSTLARTIASSFADKKQLGASFFFSRGRGDLGYAKMFFTTIVAQLAGKVPPLRHHISKAISENPQIVREGLAEQWKHLVFKPLLCLEETLLEPDKISLGPQILMLVIDALDECEDNVQLILRLLTEAKTLKRIKLRVFITSRPETIIRVGFGKMPGDAHLDFTLHDIDNAITQQDIFLFLSHEFEEVRKEYSIEEGWPNGEIIQRLAQRANGLFIYAATACRFIRSSNYSPPEEQLELLLRSSTTSKSPDGVVDKIYMQVLEHSLIGDNDDQEREKLTLLFRAIVGPIVVLFDTLSSTALAALTDNSDQLVLAILGNLHSVLDVPSGHECPIQLLHPSFRDFLLNQARCLNSQFWIDEKVTHRDIFLRCIAVMSKHFQNQDICDLRLPGTLAVDVDESKVQNGLPAHVQYASLYWVDHLIRSNIVDNDLDKIHLFLREKLLYWLEALSLLGKVSDSIQMIVNLQSLVAGRQVALYELTRDAERFILYNRSIVGEAPLQIYYSALIFAPENCTIRKQFKNHIPSWICMLPTVQKEWSSLLQTLEGHSDTVEAVIFSPDGKLVASACCGDVTVWDLKAGAAGVVIQGHPRAIWAVAFSSDSRLVASGSEDGTIRLFNSITGAAHATLKGHFKEVATVAFSPDGKLVLSSSYDGTVRLWDIVIGAARTTLKVYNYTMVAFSPNGKLVASALSDDGVSLWDPVTGAVRTTLRGSSSHATAVAFSPDGKLILTAFCHEPLRLWGLTGTLCATFSNYGDGVTAVSALTFSPDSKLVASASQNGIVKLWDLMEASSPTFKNHADHLTAVTFSPDGKLVASASRDQTVKLWNLTGALCATLEGHLMTVTAVTFSPDGKLVASASPDRTIRLWDITTGARWSIPIHKQWAFRYWFPPAPRWC</sequence>
<dbReference type="InterPro" id="IPR001680">
    <property type="entry name" value="WD40_rpt"/>
</dbReference>
<dbReference type="InterPro" id="IPR031348">
    <property type="entry name" value="PigL_N"/>
</dbReference>
<dbReference type="OrthoDB" id="674604at2759"/>
<dbReference type="SUPFAM" id="SSF52540">
    <property type="entry name" value="P-loop containing nucleoside triphosphate hydrolases"/>
    <property type="match status" value="1"/>
</dbReference>
<dbReference type="PANTHER" id="PTHR19879">
    <property type="entry name" value="TRANSCRIPTION INITIATION FACTOR TFIID"/>
    <property type="match status" value="1"/>
</dbReference>
<evidence type="ECO:0000256" key="3">
    <source>
        <dbReference type="PROSITE-ProRule" id="PRU00221"/>
    </source>
</evidence>
<dbReference type="PRINTS" id="PR00320">
    <property type="entry name" value="GPROTEINBRPT"/>
</dbReference>
<dbReference type="Proteomes" id="UP000250140">
    <property type="component" value="Unassembled WGS sequence"/>
</dbReference>
<gene>
    <name evidence="6" type="ORF">AOQ84DRAFT_364403</name>
</gene>
<dbReference type="Pfam" id="PF00400">
    <property type="entry name" value="WD40"/>
    <property type="match status" value="8"/>
</dbReference>
<evidence type="ECO:0000259" key="5">
    <source>
        <dbReference type="PROSITE" id="PS50837"/>
    </source>
</evidence>
<dbReference type="SMART" id="SM00320">
    <property type="entry name" value="WD40"/>
    <property type="match status" value="8"/>
</dbReference>
<keyword evidence="2" id="KW-0677">Repeat</keyword>
<feature type="repeat" description="WD" evidence="3">
    <location>
        <begin position="855"/>
        <end position="886"/>
    </location>
</feature>
<keyword evidence="1 3" id="KW-0853">WD repeat</keyword>
<dbReference type="AlphaFoldDB" id="A0A8E2F0A8"/>
<dbReference type="CDD" id="cd00200">
    <property type="entry name" value="WD40"/>
    <property type="match status" value="1"/>
</dbReference>
<dbReference type="PROSITE" id="PS50082">
    <property type="entry name" value="WD_REPEATS_2"/>
    <property type="match status" value="8"/>
</dbReference>
<dbReference type="PROSITE" id="PS00678">
    <property type="entry name" value="WD_REPEATS_1"/>
    <property type="match status" value="4"/>
</dbReference>
<dbReference type="PROSITE" id="PS50294">
    <property type="entry name" value="WD_REPEATS_REGION"/>
    <property type="match status" value="6"/>
</dbReference>
<evidence type="ECO:0000256" key="1">
    <source>
        <dbReference type="ARBA" id="ARBA00022574"/>
    </source>
</evidence>
<organism evidence="6 7">
    <name type="scientific">Glonium stellatum</name>
    <dbReference type="NCBI Taxonomy" id="574774"/>
    <lineage>
        <taxon>Eukaryota</taxon>
        <taxon>Fungi</taxon>
        <taxon>Dikarya</taxon>
        <taxon>Ascomycota</taxon>
        <taxon>Pezizomycotina</taxon>
        <taxon>Dothideomycetes</taxon>
        <taxon>Pleosporomycetidae</taxon>
        <taxon>Gloniales</taxon>
        <taxon>Gloniaceae</taxon>
        <taxon>Glonium</taxon>
    </lineage>
</organism>
<dbReference type="InterPro" id="IPR020472">
    <property type="entry name" value="WD40_PAC1"/>
</dbReference>
<dbReference type="PANTHER" id="PTHR19879:SF9">
    <property type="entry name" value="TRANSCRIPTION INITIATION FACTOR TFIID SUBUNIT 5"/>
    <property type="match status" value="1"/>
</dbReference>
<reference evidence="6 7" key="1">
    <citation type="journal article" date="2016" name="Nat. Commun.">
        <title>Ectomycorrhizal ecology is imprinted in the genome of the dominant symbiotic fungus Cenococcum geophilum.</title>
        <authorList>
            <consortium name="DOE Joint Genome Institute"/>
            <person name="Peter M."/>
            <person name="Kohler A."/>
            <person name="Ohm R.A."/>
            <person name="Kuo A."/>
            <person name="Krutzmann J."/>
            <person name="Morin E."/>
            <person name="Arend M."/>
            <person name="Barry K.W."/>
            <person name="Binder M."/>
            <person name="Choi C."/>
            <person name="Clum A."/>
            <person name="Copeland A."/>
            <person name="Grisel N."/>
            <person name="Haridas S."/>
            <person name="Kipfer T."/>
            <person name="LaButti K."/>
            <person name="Lindquist E."/>
            <person name="Lipzen A."/>
            <person name="Maire R."/>
            <person name="Meier B."/>
            <person name="Mihaltcheva S."/>
            <person name="Molinier V."/>
            <person name="Murat C."/>
            <person name="Poggeler S."/>
            <person name="Quandt C.A."/>
            <person name="Sperisen C."/>
            <person name="Tritt A."/>
            <person name="Tisserant E."/>
            <person name="Crous P.W."/>
            <person name="Henrissat B."/>
            <person name="Nehls U."/>
            <person name="Egli S."/>
            <person name="Spatafora J.W."/>
            <person name="Grigoriev I.V."/>
            <person name="Martin F.M."/>
        </authorList>
    </citation>
    <scope>NUCLEOTIDE SEQUENCE [LARGE SCALE GENOMIC DNA]</scope>
    <source>
        <strain evidence="6 7">CBS 207.34</strain>
    </source>
</reference>
<feature type="repeat" description="WD" evidence="3">
    <location>
        <begin position="722"/>
        <end position="762"/>
    </location>
</feature>
<dbReference type="InterPro" id="IPR027417">
    <property type="entry name" value="P-loop_NTPase"/>
</dbReference>
<feature type="repeat" description="WD" evidence="3">
    <location>
        <begin position="972"/>
        <end position="1005"/>
    </location>
</feature>
<dbReference type="Gene3D" id="3.40.50.300">
    <property type="entry name" value="P-loop containing nucleotide triphosphate hydrolases"/>
    <property type="match status" value="1"/>
</dbReference>
<evidence type="ECO:0000313" key="7">
    <source>
        <dbReference type="Proteomes" id="UP000250140"/>
    </source>
</evidence>
<feature type="repeat" description="WD" evidence="3">
    <location>
        <begin position="887"/>
        <end position="920"/>
    </location>
</feature>
<feature type="repeat" description="WD" evidence="3">
    <location>
        <begin position="763"/>
        <end position="804"/>
    </location>
</feature>
<dbReference type="Pfam" id="PF24883">
    <property type="entry name" value="NPHP3_N"/>
    <property type="match status" value="1"/>
</dbReference>
<evidence type="ECO:0000313" key="6">
    <source>
        <dbReference type="EMBL" id="OCL08091.1"/>
    </source>
</evidence>
<dbReference type="InterPro" id="IPR007111">
    <property type="entry name" value="NACHT_NTPase"/>
</dbReference>
<keyword evidence="7" id="KW-1185">Reference proteome</keyword>
<dbReference type="InterPro" id="IPR056884">
    <property type="entry name" value="NPHP3-like_N"/>
</dbReference>
<feature type="coiled-coil region" evidence="4">
    <location>
        <begin position="31"/>
        <end position="58"/>
    </location>
</feature>
<feature type="domain" description="NACHT" evidence="5">
    <location>
        <begin position="169"/>
        <end position="323"/>
    </location>
</feature>
<name>A0A8E2F0A8_9PEZI</name>